<evidence type="ECO:0000313" key="2">
    <source>
        <dbReference type="Proteomes" id="UP000484988"/>
    </source>
</evidence>
<sequence length="52" mass="5889">MAVGQYNDLRAALAEEEDARAERNRARHPVDLRWEALADPNSKGSWLHGHHA</sequence>
<dbReference type="EMBL" id="BLLG01000001">
    <property type="protein sequence ID" value="GFH34050.1"/>
    <property type="molecule type" value="Genomic_DNA"/>
</dbReference>
<dbReference type="Proteomes" id="UP000484988">
    <property type="component" value="Unassembled WGS sequence"/>
</dbReference>
<comment type="caution">
    <text evidence="1">The sequence shown here is derived from an EMBL/GenBank/DDBJ whole genome shotgun (WGS) entry which is preliminary data.</text>
</comment>
<gene>
    <name evidence="1" type="ORF">SCWH03_02560</name>
</gene>
<proteinExistence type="predicted"/>
<accession>A0A6A0AM64</accession>
<organism evidence="1 2">
    <name type="scientific">Streptomyces pacificus</name>
    <dbReference type="NCBI Taxonomy" id="2705029"/>
    <lineage>
        <taxon>Bacteria</taxon>
        <taxon>Bacillati</taxon>
        <taxon>Actinomycetota</taxon>
        <taxon>Actinomycetes</taxon>
        <taxon>Kitasatosporales</taxon>
        <taxon>Streptomycetaceae</taxon>
        <taxon>Streptomyces</taxon>
    </lineage>
</organism>
<reference evidence="1 2" key="1">
    <citation type="submission" date="2020-02" db="EMBL/GenBank/DDBJ databases">
        <title>Whole Genome Shotgun Sequence of Streptomyces sp. strain CWH03.</title>
        <authorList>
            <person name="Dohra H."/>
            <person name="Kodani S."/>
            <person name="Yamamura H."/>
        </authorList>
    </citation>
    <scope>NUCLEOTIDE SEQUENCE [LARGE SCALE GENOMIC DNA]</scope>
    <source>
        <strain evidence="1 2">CWH03</strain>
    </source>
</reference>
<name>A0A6A0AM64_9ACTN</name>
<protein>
    <submittedName>
        <fullName evidence="1">Uncharacterized protein</fullName>
    </submittedName>
</protein>
<dbReference type="AlphaFoldDB" id="A0A6A0AM64"/>
<evidence type="ECO:0000313" key="1">
    <source>
        <dbReference type="EMBL" id="GFH34050.1"/>
    </source>
</evidence>
<keyword evidence="2" id="KW-1185">Reference proteome</keyword>